<feature type="transmembrane region" description="Helical" evidence="1">
    <location>
        <begin position="46"/>
        <end position="65"/>
    </location>
</feature>
<keyword evidence="1" id="KW-0812">Transmembrane</keyword>
<keyword evidence="3" id="KW-1185">Reference proteome</keyword>
<keyword evidence="1" id="KW-0472">Membrane</keyword>
<feature type="transmembrane region" description="Helical" evidence="1">
    <location>
        <begin position="20"/>
        <end position="40"/>
    </location>
</feature>
<dbReference type="EMBL" id="JAAKZY010000410">
    <property type="protein sequence ID" value="NGO15508.1"/>
    <property type="molecule type" value="Genomic_DNA"/>
</dbReference>
<feature type="transmembrane region" description="Helical" evidence="1">
    <location>
        <begin position="119"/>
        <end position="140"/>
    </location>
</feature>
<accession>A0A6G4VMU5</accession>
<proteinExistence type="predicted"/>
<sequence>MRTLCLRGPGSPASGALRGLRAGLLAVLCVWLPLAGHVLSQGHTPRWIIVAAMAAVAVPGAAVLTRYRLTDTQLLGVLALAQLAYHAAYSLPGACAAVTGQDSAFGGLSWLVEHEAVAGPPPGVLLAGHLVTLLLAARLLGITERLLWQSRPLLAAVGRLLLFLWPLLNGRHGTGPQAVFAESTSPLVSALLVRLHEGRAPPRHGHSPFALFRPTPIGAPCMP</sequence>
<evidence type="ECO:0000256" key="1">
    <source>
        <dbReference type="SAM" id="Phobius"/>
    </source>
</evidence>
<organism evidence="2 3">
    <name type="scientific">Streptomyces scabichelini</name>
    <dbReference type="NCBI Taxonomy" id="2711217"/>
    <lineage>
        <taxon>Bacteria</taxon>
        <taxon>Bacillati</taxon>
        <taxon>Actinomycetota</taxon>
        <taxon>Actinomycetes</taxon>
        <taxon>Kitasatosporales</taxon>
        <taxon>Streptomycetaceae</taxon>
        <taxon>Streptomyces</taxon>
    </lineage>
</organism>
<comment type="caution">
    <text evidence="2">The sequence shown here is derived from an EMBL/GenBank/DDBJ whole genome shotgun (WGS) entry which is preliminary data.</text>
</comment>
<evidence type="ECO:0000313" key="2">
    <source>
        <dbReference type="EMBL" id="NGO15508.1"/>
    </source>
</evidence>
<keyword evidence="1" id="KW-1133">Transmembrane helix</keyword>
<evidence type="ECO:0000313" key="3">
    <source>
        <dbReference type="Proteomes" id="UP000472335"/>
    </source>
</evidence>
<protein>
    <submittedName>
        <fullName evidence="2">Uncharacterized protein</fullName>
    </submittedName>
</protein>
<feature type="transmembrane region" description="Helical" evidence="1">
    <location>
        <begin position="77"/>
        <end position="99"/>
    </location>
</feature>
<dbReference type="Proteomes" id="UP000472335">
    <property type="component" value="Unassembled WGS sequence"/>
</dbReference>
<gene>
    <name evidence="2" type="ORF">G5C60_50040</name>
</gene>
<name>A0A6G4VMU5_9ACTN</name>
<reference evidence="2 3" key="1">
    <citation type="submission" date="2020-02" db="EMBL/GenBank/DDBJ databases">
        <title>Whole-genome analyses of novel actinobacteria.</title>
        <authorList>
            <person name="Sahin N."/>
            <person name="Gencbay T."/>
        </authorList>
    </citation>
    <scope>NUCLEOTIDE SEQUENCE [LARGE SCALE GENOMIC DNA]</scope>
    <source>
        <strain evidence="2 3">HC44</strain>
    </source>
</reference>
<dbReference type="AlphaFoldDB" id="A0A6G4VMU5"/>